<organism evidence="1 2">
    <name type="scientific">Halomicronema hongdechloris C2206</name>
    <dbReference type="NCBI Taxonomy" id="1641165"/>
    <lineage>
        <taxon>Bacteria</taxon>
        <taxon>Bacillati</taxon>
        <taxon>Cyanobacteriota</taxon>
        <taxon>Cyanophyceae</taxon>
        <taxon>Nodosilineales</taxon>
        <taxon>Nodosilineaceae</taxon>
        <taxon>Halomicronema</taxon>
    </lineage>
</organism>
<dbReference type="KEGG" id="hhg:XM38_005080"/>
<dbReference type="Proteomes" id="UP000191901">
    <property type="component" value="Chromosome"/>
</dbReference>
<sequence>MNGEGAAVDTIYGAVTTGADWKFLQLAGHSVYIDRSDYYIQGVDHIRFPSFRASAAPPGIQAVRAYLVASTLTLFPTASVLKFHS</sequence>
<dbReference type="EMBL" id="CP021983">
    <property type="protein sequence ID" value="ASC69581.1"/>
    <property type="molecule type" value="Genomic_DNA"/>
</dbReference>
<protein>
    <submittedName>
        <fullName evidence="1">Uncharacterized protein</fullName>
    </submittedName>
</protein>
<accession>A0A1Z3HH11</accession>
<dbReference type="STRING" id="1641165.XM38_19250"/>
<evidence type="ECO:0000313" key="1">
    <source>
        <dbReference type="EMBL" id="ASC69581.1"/>
    </source>
</evidence>
<dbReference type="AlphaFoldDB" id="A0A1Z3HH11"/>
<proteinExistence type="predicted"/>
<reference evidence="1 2" key="1">
    <citation type="journal article" date="2016" name="Biochim. Biophys. Acta">
        <title>Characterization of red-shifted phycobilisomes isolated from the chlorophyll f-containing cyanobacterium Halomicronema hongdechloris.</title>
        <authorList>
            <person name="Li Y."/>
            <person name="Lin Y."/>
            <person name="Garvey C.J."/>
            <person name="Birch D."/>
            <person name="Corkery R.W."/>
            <person name="Loughlin P.C."/>
            <person name="Scheer H."/>
            <person name="Willows R.D."/>
            <person name="Chen M."/>
        </authorList>
    </citation>
    <scope>NUCLEOTIDE SEQUENCE [LARGE SCALE GENOMIC DNA]</scope>
    <source>
        <strain evidence="1 2">C2206</strain>
    </source>
</reference>
<gene>
    <name evidence="1" type="ORF">XM38_005080</name>
</gene>
<name>A0A1Z3HH11_9CYAN</name>
<keyword evidence="2" id="KW-1185">Reference proteome</keyword>
<evidence type="ECO:0000313" key="2">
    <source>
        <dbReference type="Proteomes" id="UP000191901"/>
    </source>
</evidence>